<reference evidence="2" key="1">
    <citation type="submission" date="2020-02" db="EMBL/GenBank/DDBJ databases">
        <authorList>
            <person name="Meier V. D."/>
        </authorList>
    </citation>
    <scope>NUCLEOTIDE SEQUENCE</scope>
    <source>
        <strain evidence="2">AVDCRST_MAG68</strain>
    </source>
</reference>
<dbReference type="EMBL" id="CADCTW010000203">
    <property type="protein sequence ID" value="CAA9360786.1"/>
    <property type="molecule type" value="Genomic_DNA"/>
</dbReference>
<accession>A0A6J4MIZ6</accession>
<proteinExistence type="predicted"/>
<feature type="compositionally biased region" description="Pro residues" evidence="1">
    <location>
        <begin position="18"/>
        <end position="38"/>
    </location>
</feature>
<name>A0A6J4MIZ6_9BACT</name>
<organism evidence="2">
    <name type="scientific">uncultured Gemmatimonadota bacterium</name>
    <dbReference type="NCBI Taxonomy" id="203437"/>
    <lineage>
        <taxon>Bacteria</taxon>
        <taxon>Pseudomonadati</taxon>
        <taxon>Gemmatimonadota</taxon>
        <taxon>environmental samples</taxon>
    </lineage>
</organism>
<protein>
    <submittedName>
        <fullName evidence="2">Uncharacterized protein</fullName>
    </submittedName>
</protein>
<gene>
    <name evidence="2" type="ORF">AVDCRST_MAG68-4745</name>
</gene>
<dbReference type="AlphaFoldDB" id="A0A6J4MIZ6"/>
<evidence type="ECO:0000256" key="1">
    <source>
        <dbReference type="SAM" id="MobiDB-lite"/>
    </source>
</evidence>
<feature type="region of interest" description="Disordered" evidence="1">
    <location>
        <begin position="1"/>
        <end position="38"/>
    </location>
</feature>
<evidence type="ECO:0000313" key="2">
    <source>
        <dbReference type="EMBL" id="CAA9360786.1"/>
    </source>
</evidence>
<sequence>MQRVVCQPPKMVKRGPPGKRPAPHPDPFPPLDLPAPPR</sequence>